<keyword evidence="2" id="KW-1185">Reference proteome</keyword>
<name>A0A9X4LD94_9BURK</name>
<dbReference type="EMBL" id="SGUG01000003">
    <property type="protein sequence ID" value="MDG0861367.1"/>
    <property type="molecule type" value="Genomic_DNA"/>
</dbReference>
<reference evidence="1" key="1">
    <citation type="submission" date="2019-02" db="EMBL/GenBank/DDBJ databases">
        <title>Draft genome of the type strain Pelomonas aquatica CCUG 52575T.</title>
        <authorList>
            <person name="Gomila M."/>
            <person name="Lalucat J."/>
        </authorList>
    </citation>
    <scope>NUCLEOTIDE SEQUENCE</scope>
    <source>
        <strain evidence="1">CCUG 52575</strain>
    </source>
</reference>
<dbReference type="SUPFAM" id="SSF53850">
    <property type="entry name" value="Periplasmic binding protein-like II"/>
    <property type="match status" value="1"/>
</dbReference>
<organism evidence="1 2">
    <name type="scientific">Pelomonas aquatica</name>
    <dbReference type="NCBI Taxonomy" id="431058"/>
    <lineage>
        <taxon>Bacteria</taxon>
        <taxon>Pseudomonadati</taxon>
        <taxon>Pseudomonadota</taxon>
        <taxon>Betaproteobacteria</taxon>
        <taxon>Burkholderiales</taxon>
        <taxon>Sphaerotilaceae</taxon>
        <taxon>Roseateles</taxon>
    </lineage>
</organism>
<protein>
    <submittedName>
        <fullName evidence="1">Transporter substrate-binding domain-containing protein</fullName>
    </submittedName>
</protein>
<comment type="caution">
    <text evidence="1">The sequence shown here is derived from an EMBL/GenBank/DDBJ whole genome shotgun (WGS) entry which is preliminary data.</text>
</comment>
<evidence type="ECO:0000313" key="1">
    <source>
        <dbReference type="EMBL" id="MDG0861367.1"/>
    </source>
</evidence>
<proteinExistence type="predicted"/>
<dbReference type="PROSITE" id="PS51257">
    <property type="entry name" value="PROKAR_LIPOPROTEIN"/>
    <property type="match status" value="1"/>
</dbReference>
<gene>
    <name evidence="1" type="ORF">EXJ73_02620</name>
</gene>
<accession>A0A9X4LD94</accession>
<evidence type="ECO:0000313" key="2">
    <source>
        <dbReference type="Proteomes" id="UP001152766"/>
    </source>
</evidence>
<dbReference type="RefSeq" id="WP_378990175.1">
    <property type="nucleotide sequence ID" value="NZ_JBHSRN010000017.1"/>
</dbReference>
<sequence length="272" mass="29074">MNAIWRSGLWGAWAAVLLAVPPAGAGCQRPIDVPMAPLGLSVSFDGERAGGIYPALLRELAASTGCVFQVHRVPRARLLKLFESAQADLLIPAAASPARDRDGEFVPLIQVRASLLTLSHELPAPRSLAELLAQPDFKLAVVRGFTFGAAYDAAVATLRERKRLVEEADVAGAARALRQGLAQATIMMTATFVSTLAAEADLAPLLKQVRSEALEELGWAESGVYLSRQRLGEADRRTLRQAFGQAAKAGRVWQLFNDGYPPGSLGGNVRPL</sequence>
<dbReference type="AlphaFoldDB" id="A0A9X4LD94"/>
<dbReference type="Gene3D" id="3.40.190.10">
    <property type="entry name" value="Periplasmic binding protein-like II"/>
    <property type="match status" value="2"/>
</dbReference>
<dbReference type="Proteomes" id="UP001152766">
    <property type="component" value="Unassembled WGS sequence"/>
</dbReference>